<evidence type="ECO:0000313" key="1">
    <source>
        <dbReference type="EMBL" id="KIK92723.1"/>
    </source>
</evidence>
<dbReference type="HOGENOM" id="CLU_2923328_0_0_1"/>
<reference evidence="2" key="2">
    <citation type="submission" date="2015-01" db="EMBL/GenBank/DDBJ databases">
        <title>Evolutionary Origins and Diversification of the Mycorrhizal Mutualists.</title>
        <authorList>
            <consortium name="DOE Joint Genome Institute"/>
            <consortium name="Mycorrhizal Genomics Consortium"/>
            <person name="Kohler A."/>
            <person name="Kuo A."/>
            <person name="Nagy L.G."/>
            <person name="Floudas D."/>
            <person name="Copeland A."/>
            <person name="Barry K.W."/>
            <person name="Cichocki N."/>
            <person name="Veneault-Fourrey C."/>
            <person name="LaButti K."/>
            <person name="Lindquist E.A."/>
            <person name="Lipzen A."/>
            <person name="Lundell T."/>
            <person name="Morin E."/>
            <person name="Murat C."/>
            <person name="Riley R."/>
            <person name="Ohm R."/>
            <person name="Sun H."/>
            <person name="Tunlid A."/>
            <person name="Henrissat B."/>
            <person name="Grigoriev I.V."/>
            <person name="Hibbett D.S."/>
            <person name="Martin F."/>
        </authorList>
    </citation>
    <scope>NUCLEOTIDE SEQUENCE [LARGE SCALE GENOMIC DNA]</scope>
    <source>
        <strain evidence="2">Ve08.2h10</strain>
    </source>
</reference>
<gene>
    <name evidence="1" type="ORF">PAXRUDRAFT_829683</name>
</gene>
<dbReference type="InParanoid" id="A0A0D0DMB7"/>
<evidence type="ECO:0000313" key="2">
    <source>
        <dbReference type="Proteomes" id="UP000054538"/>
    </source>
</evidence>
<dbReference type="Proteomes" id="UP000054538">
    <property type="component" value="Unassembled WGS sequence"/>
</dbReference>
<sequence>MTVITISKLRDDVPFNATNFMLNHNHDSQNAQVATLYLKWTIWQYDLISNTMCDTHWIVDG</sequence>
<dbReference type="AlphaFoldDB" id="A0A0D0DMB7"/>
<organism evidence="1 2">
    <name type="scientific">Paxillus rubicundulus Ve08.2h10</name>
    <dbReference type="NCBI Taxonomy" id="930991"/>
    <lineage>
        <taxon>Eukaryota</taxon>
        <taxon>Fungi</taxon>
        <taxon>Dikarya</taxon>
        <taxon>Basidiomycota</taxon>
        <taxon>Agaricomycotina</taxon>
        <taxon>Agaricomycetes</taxon>
        <taxon>Agaricomycetidae</taxon>
        <taxon>Boletales</taxon>
        <taxon>Paxilineae</taxon>
        <taxon>Paxillaceae</taxon>
        <taxon>Paxillus</taxon>
    </lineage>
</organism>
<proteinExistence type="predicted"/>
<protein>
    <submittedName>
        <fullName evidence="1">Uncharacterized protein</fullName>
    </submittedName>
</protein>
<reference evidence="1 2" key="1">
    <citation type="submission" date="2014-04" db="EMBL/GenBank/DDBJ databases">
        <authorList>
            <consortium name="DOE Joint Genome Institute"/>
            <person name="Kuo A."/>
            <person name="Kohler A."/>
            <person name="Jargeat P."/>
            <person name="Nagy L.G."/>
            <person name="Floudas D."/>
            <person name="Copeland A."/>
            <person name="Barry K.W."/>
            <person name="Cichocki N."/>
            <person name="Veneault-Fourrey C."/>
            <person name="LaButti K."/>
            <person name="Lindquist E.A."/>
            <person name="Lipzen A."/>
            <person name="Lundell T."/>
            <person name="Morin E."/>
            <person name="Murat C."/>
            <person name="Sun H."/>
            <person name="Tunlid A."/>
            <person name="Henrissat B."/>
            <person name="Grigoriev I.V."/>
            <person name="Hibbett D.S."/>
            <person name="Martin F."/>
            <person name="Nordberg H.P."/>
            <person name="Cantor M.N."/>
            <person name="Hua S.X."/>
        </authorList>
    </citation>
    <scope>NUCLEOTIDE SEQUENCE [LARGE SCALE GENOMIC DNA]</scope>
    <source>
        <strain evidence="1 2">Ve08.2h10</strain>
    </source>
</reference>
<dbReference type="EMBL" id="KN825249">
    <property type="protein sequence ID" value="KIK92723.1"/>
    <property type="molecule type" value="Genomic_DNA"/>
</dbReference>
<name>A0A0D0DMB7_9AGAM</name>
<keyword evidence="2" id="KW-1185">Reference proteome</keyword>
<accession>A0A0D0DMB7</accession>